<feature type="binding site" evidence="10">
    <location>
        <position position="81"/>
    </location>
    <ligand>
        <name>Mg(2+)</name>
        <dbReference type="ChEBI" id="CHEBI:18420"/>
        <label>1</label>
        <note>catalytic</note>
    </ligand>
</feature>
<feature type="binding site" evidence="10">
    <location>
        <position position="211"/>
    </location>
    <ligand>
        <name>Mg(2+)</name>
        <dbReference type="ChEBI" id="CHEBI:18420"/>
        <label>1</label>
        <note>catalytic</note>
    </ligand>
</feature>
<dbReference type="Gene3D" id="3.30.540.10">
    <property type="entry name" value="Fructose-1,6-Bisphosphatase, subunit A, domain 1"/>
    <property type="match status" value="1"/>
</dbReference>
<evidence type="ECO:0000256" key="5">
    <source>
        <dbReference type="ARBA" id="ARBA00022723"/>
    </source>
</evidence>
<dbReference type="InterPro" id="IPR000760">
    <property type="entry name" value="Inositol_monophosphatase-like"/>
</dbReference>
<feature type="binding site" evidence="10">
    <location>
        <position position="78"/>
    </location>
    <ligand>
        <name>Mg(2+)</name>
        <dbReference type="ChEBI" id="CHEBI:18420"/>
        <label>1</label>
        <note>catalytic</note>
    </ligand>
</feature>
<evidence type="ECO:0000256" key="4">
    <source>
        <dbReference type="ARBA" id="ARBA00022519"/>
    </source>
</evidence>
<keyword evidence="12" id="KW-1185">Reference proteome</keyword>
<evidence type="ECO:0000256" key="6">
    <source>
        <dbReference type="ARBA" id="ARBA00022801"/>
    </source>
</evidence>
<feature type="binding site" evidence="9">
    <location>
        <position position="80"/>
    </location>
    <ligand>
        <name>Mg(2+)</name>
        <dbReference type="ChEBI" id="CHEBI:18420"/>
        <label>1</label>
    </ligand>
</feature>
<feature type="binding site" evidence="9">
    <location>
        <position position="81"/>
    </location>
    <ligand>
        <name>Mg(2+)</name>
        <dbReference type="ChEBI" id="CHEBI:18420"/>
        <label>2</label>
    </ligand>
</feature>
<dbReference type="InterPro" id="IPR020583">
    <property type="entry name" value="Inositol_monoP_metal-BS"/>
</dbReference>
<dbReference type="PANTHER" id="PTHR43028">
    <property type="entry name" value="3'(2'),5'-BISPHOSPHATE NUCLEOTIDASE 1"/>
    <property type="match status" value="1"/>
</dbReference>
<dbReference type="GO" id="GO:0050427">
    <property type="term" value="P:3'-phosphoadenosine 5'-phosphosulfate metabolic process"/>
    <property type="evidence" value="ECO:0007669"/>
    <property type="project" value="TreeGrafter"/>
</dbReference>
<dbReference type="EMBL" id="JALIDZ010000003">
    <property type="protein sequence ID" value="MCT8971775.1"/>
    <property type="molecule type" value="Genomic_DNA"/>
</dbReference>
<feature type="binding site" evidence="9">
    <location>
        <begin position="80"/>
        <end position="83"/>
    </location>
    <ligand>
        <name>substrate</name>
    </ligand>
</feature>
<dbReference type="GO" id="GO:0005886">
    <property type="term" value="C:plasma membrane"/>
    <property type="evidence" value="ECO:0007669"/>
    <property type="project" value="UniProtKB-SubCell"/>
</dbReference>
<dbReference type="Pfam" id="PF00459">
    <property type="entry name" value="Inositol_P"/>
    <property type="match status" value="1"/>
</dbReference>
<proteinExistence type="inferred from homology"/>
<comment type="caution">
    <text evidence="11">The sequence shown here is derived from an EMBL/GenBank/DDBJ whole genome shotgun (WGS) entry which is preliminary data.</text>
</comment>
<keyword evidence="5 9" id="KW-0479">Metal-binding</keyword>
<dbReference type="GO" id="GO:0000287">
    <property type="term" value="F:magnesium ion binding"/>
    <property type="evidence" value="ECO:0007669"/>
    <property type="project" value="UniProtKB-UniRule"/>
</dbReference>
<sequence length="256" mass="27307">MLATIALEAGSEILDVYGTEFAVEQKDNDSPVTEADRRAEAVILKRLAEIAPDVPVIAEEAASEGDIPEIGARFFLVDPLDGTREFVNRRDEFTVNIALVENGEPVAGVVYAPALGMMAVADGPASGRTAMLAKDAPIAAADWQPIHTREVPAAGLVAVASRSHRDAETDAFLESHGVTETRSAGSSLKFCLIARGEADVYPRFGRTMEWDTAAGHAVLRAAGGCVLTTDGLALRYAKRERGYDNPAFIAWGRKPV</sequence>
<dbReference type="InterPro" id="IPR020550">
    <property type="entry name" value="Inositol_monophosphatase_CS"/>
</dbReference>
<evidence type="ECO:0000256" key="1">
    <source>
        <dbReference type="ARBA" id="ARBA00001625"/>
    </source>
</evidence>
<dbReference type="GO" id="GO:0008441">
    <property type="term" value="F:3'(2'),5'-bisphosphate nucleotidase activity"/>
    <property type="evidence" value="ECO:0007669"/>
    <property type="project" value="UniProtKB-UniRule"/>
</dbReference>
<feature type="binding site" evidence="9">
    <location>
        <position position="59"/>
    </location>
    <ligand>
        <name>substrate</name>
    </ligand>
</feature>
<dbReference type="EC" id="3.1.3.7" evidence="9"/>
<dbReference type="PROSITE" id="PS00630">
    <property type="entry name" value="IMP_2"/>
    <property type="match status" value="1"/>
</dbReference>
<organism evidence="11 12">
    <name type="scientific">Microbaculum marinisediminis</name>
    <dbReference type="NCBI Taxonomy" id="2931392"/>
    <lineage>
        <taxon>Bacteria</taxon>
        <taxon>Pseudomonadati</taxon>
        <taxon>Pseudomonadota</taxon>
        <taxon>Alphaproteobacteria</taxon>
        <taxon>Hyphomicrobiales</taxon>
        <taxon>Tepidamorphaceae</taxon>
        <taxon>Microbaculum</taxon>
    </lineage>
</organism>
<dbReference type="PANTHER" id="PTHR43028:SF5">
    <property type="entry name" value="3'(2'),5'-BISPHOSPHATE NUCLEOTIDASE 1"/>
    <property type="match status" value="1"/>
</dbReference>
<evidence type="ECO:0000256" key="10">
    <source>
        <dbReference type="PIRSR" id="PIRSR600760-2"/>
    </source>
</evidence>
<dbReference type="Gene3D" id="3.40.190.80">
    <property type="match status" value="1"/>
</dbReference>
<feature type="binding site" evidence="9">
    <location>
        <position position="211"/>
    </location>
    <ligand>
        <name>substrate</name>
    </ligand>
</feature>
<comment type="similarity">
    <text evidence="2 9">Belongs to the inositol monophosphatase superfamily. CysQ family.</text>
</comment>
<feature type="binding site" evidence="10">
    <location>
        <position position="80"/>
    </location>
    <ligand>
        <name>Mg(2+)</name>
        <dbReference type="ChEBI" id="CHEBI:18420"/>
        <label>1</label>
        <note>catalytic</note>
    </ligand>
</feature>
<feature type="binding site" evidence="9">
    <location>
        <position position="59"/>
    </location>
    <ligand>
        <name>Mg(2+)</name>
        <dbReference type="ChEBI" id="CHEBI:18420"/>
        <label>1</label>
    </ligand>
</feature>
<dbReference type="Proteomes" id="UP001320898">
    <property type="component" value="Unassembled WGS sequence"/>
</dbReference>
<dbReference type="InterPro" id="IPR006240">
    <property type="entry name" value="CysQ"/>
</dbReference>
<comment type="function">
    <text evidence="9">Converts adenosine-3',5'-bisphosphate (PAP) to AMP.</text>
</comment>
<dbReference type="NCBIfam" id="TIGR01331">
    <property type="entry name" value="bisphos_cysQ"/>
    <property type="match status" value="1"/>
</dbReference>
<gene>
    <name evidence="9 11" type="primary">cysQ</name>
    <name evidence="11" type="ORF">MUB46_07905</name>
</gene>
<dbReference type="CDD" id="cd01638">
    <property type="entry name" value="CysQ"/>
    <property type="match status" value="1"/>
</dbReference>
<keyword evidence="3 9" id="KW-1003">Cell membrane</keyword>
<dbReference type="GO" id="GO:0000103">
    <property type="term" value="P:sulfate assimilation"/>
    <property type="evidence" value="ECO:0007669"/>
    <property type="project" value="TreeGrafter"/>
</dbReference>
<evidence type="ECO:0000313" key="12">
    <source>
        <dbReference type="Proteomes" id="UP001320898"/>
    </source>
</evidence>
<comment type="subcellular location">
    <subcellularLocation>
        <location evidence="9">Cell inner membrane</location>
        <topology evidence="9">Peripheral membrane protein</topology>
        <orientation evidence="9">Cytoplasmic side</orientation>
    </subcellularLocation>
</comment>
<dbReference type="HAMAP" id="MF_02095">
    <property type="entry name" value="CysQ"/>
    <property type="match status" value="1"/>
</dbReference>
<evidence type="ECO:0000256" key="3">
    <source>
        <dbReference type="ARBA" id="ARBA00022475"/>
    </source>
</evidence>
<keyword evidence="8 9" id="KW-0472">Membrane</keyword>
<evidence type="ECO:0000256" key="7">
    <source>
        <dbReference type="ARBA" id="ARBA00022842"/>
    </source>
</evidence>
<comment type="catalytic activity">
    <reaction evidence="1 9">
        <text>adenosine 3',5'-bisphosphate + H2O = AMP + phosphate</text>
        <dbReference type="Rhea" id="RHEA:10040"/>
        <dbReference type="ChEBI" id="CHEBI:15377"/>
        <dbReference type="ChEBI" id="CHEBI:43474"/>
        <dbReference type="ChEBI" id="CHEBI:58343"/>
        <dbReference type="ChEBI" id="CHEBI:456215"/>
        <dbReference type="EC" id="3.1.3.7"/>
    </reaction>
</comment>
<name>A0AAW5QV28_9HYPH</name>
<keyword evidence="7 9" id="KW-0460">Magnesium</keyword>
<feature type="binding site" evidence="9">
    <location>
        <position position="78"/>
    </location>
    <ligand>
        <name>Mg(2+)</name>
        <dbReference type="ChEBI" id="CHEBI:18420"/>
        <label>2</label>
    </ligand>
</feature>
<dbReference type="AlphaFoldDB" id="A0AAW5QV28"/>
<dbReference type="InterPro" id="IPR050725">
    <property type="entry name" value="CysQ/Inositol_MonoPase"/>
</dbReference>
<dbReference type="SUPFAM" id="SSF56655">
    <property type="entry name" value="Carbohydrate phosphatase"/>
    <property type="match status" value="1"/>
</dbReference>
<dbReference type="PROSITE" id="PS00629">
    <property type="entry name" value="IMP_1"/>
    <property type="match status" value="1"/>
</dbReference>
<feature type="binding site" evidence="9">
    <location>
        <position position="78"/>
    </location>
    <ligand>
        <name>Mg(2+)</name>
        <dbReference type="ChEBI" id="CHEBI:18420"/>
        <label>1</label>
    </ligand>
</feature>
<evidence type="ECO:0000313" key="11">
    <source>
        <dbReference type="EMBL" id="MCT8971775.1"/>
    </source>
</evidence>
<feature type="binding site" evidence="9">
    <location>
        <position position="211"/>
    </location>
    <ligand>
        <name>Mg(2+)</name>
        <dbReference type="ChEBI" id="CHEBI:18420"/>
        <label>2</label>
    </ligand>
</feature>
<dbReference type="GO" id="GO:0046854">
    <property type="term" value="P:phosphatidylinositol phosphate biosynthetic process"/>
    <property type="evidence" value="ECO:0007669"/>
    <property type="project" value="InterPro"/>
</dbReference>
<reference evidence="11 12" key="1">
    <citation type="submission" date="2022-04" db="EMBL/GenBank/DDBJ databases">
        <authorList>
            <person name="Ye Y.-Q."/>
            <person name="Du Z.-J."/>
        </authorList>
    </citation>
    <scope>NUCLEOTIDE SEQUENCE [LARGE SCALE GENOMIC DNA]</scope>
    <source>
        <strain evidence="11 12">A6E488</strain>
    </source>
</reference>
<keyword evidence="6 9" id="KW-0378">Hydrolase</keyword>
<comment type="cofactor">
    <cofactor evidence="9 10">
        <name>Mg(2+)</name>
        <dbReference type="ChEBI" id="CHEBI:18420"/>
    </cofactor>
</comment>
<feature type="binding site" evidence="10">
    <location>
        <position position="59"/>
    </location>
    <ligand>
        <name>Mg(2+)</name>
        <dbReference type="ChEBI" id="CHEBI:18420"/>
        <label>1</label>
        <note>catalytic</note>
    </ligand>
</feature>
<protein>
    <recommendedName>
        <fullName evidence="9">3'(2'),5'-bisphosphate nucleotidase CysQ</fullName>
        <ecNumber evidence="9">3.1.3.7</ecNumber>
    </recommendedName>
    <alternativeName>
        <fullName evidence="9">3'(2'),5-bisphosphonucleoside 3'(2')-phosphohydrolase</fullName>
    </alternativeName>
    <alternativeName>
        <fullName evidence="9">3'-phosphoadenosine 5'-phosphate phosphatase</fullName>
        <shortName evidence="9">PAP phosphatase</shortName>
    </alternativeName>
</protein>
<evidence type="ECO:0000256" key="2">
    <source>
        <dbReference type="ARBA" id="ARBA00005289"/>
    </source>
</evidence>
<accession>A0AAW5QV28</accession>
<keyword evidence="4 9" id="KW-0997">Cell inner membrane</keyword>
<dbReference type="PRINTS" id="PR00377">
    <property type="entry name" value="IMPHPHTASES"/>
</dbReference>
<evidence type="ECO:0000256" key="8">
    <source>
        <dbReference type="ARBA" id="ARBA00023136"/>
    </source>
</evidence>
<evidence type="ECO:0000256" key="9">
    <source>
        <dbReference type="HAMAP-Rule" id="MF_02095"/>
    </source>
</evidence>